<gene>
    <name evidence="1" type="ORF">CT157_28215</name>
</gene>
<reference evidence="1 2" key="1">
    <citation type="submission" date="2017-11" db="EMBL/GenBank/DDBJ databases">
        <title>Effect of PGPRs.</title>
        <authorList>
            <person name="Oliva R."/>
            <person name="Nong J."/>
            <person name="Roman V."/>
        </authorList>
    </citation>
    <scope>NUCLEOTIDE SEQUENCE [LARGE SCALE GENOMIC DNA]</scope>
    <source>
        <strain evidence="1">Inb918</strain>
    </source>
</reference>
<protein>
    <submittedName>
        <fullName evidence="1">Uncharacterized protein</fullName>
    </submittedName>
</protein>
<dbReference type="EMBL" id="CP024646">
    <property type="protein sequence ID" value="AZV29756.1"/>
    <property type="molecule type" value="Genomic_DNA"/>
</dbReference>
<dbReference type="AlphaFoldDB" id="A0A3T0K252"/>
<evidence type="ECO:0000313" key="2">
    <source>
        <dbReference type="Proteomes" id="UP000282760"/>
    </source>
</evidence>
<dbReference type="Proteomes" id="UP000282760">
    <property type="component" value="Chromosome"/>
</dbReference>
<name>A0A3T0K252_PSESX</name>
<sequence length="73" mass="8038">MNNEQVTHQVRHMIGSRYVASVKAYLAELTGRDVRGGTGYLTADLSPGRLTVHLDAQGNIDVIEIDRSNEQKA</sequence>
<proteinExistence type="predicted"/>
<evidence type="ECO:0000313" key="1">
    <source>
        <dbReference type="EMBL" id="AZV29756.1"/>
    </source>
</evidence>
<organism evidence="1 2">
    <name type="scientific">Pseudomonas syringae</name>
    <dbReference type="NCBI Taxonomy" id="317"/>
    <lineage>
        <taxon>Bacteria</taxon>
        <taxon>Pseudomonadati</taxon>
        <taxon>Pseudomonadota</taxon>
        <taxon>Gammaproteobacteria</taxon>
        <taxon>Pseudomonadales</taxon>
        <taxon>Pseudomonadaceae</taxon>
        <taxon>Pseudomonas</taxon>
    </lineage>
</organism>
<accession>A0A3T0K252</accession>